<dbReference type="PIRSF" id="PIRSF004649">
    <property type="entry name" value="MlaC"/>
    <property type="match status" value="1"/>
</dbReference>
<dbReference type="OrthoDB" id="9787053at2"/>
<accession>A0A4Y8UEM7</accession>
<dbReference type="PANTHER" id="PTHR36573:SF1">
    <property type="entry name" value="INTERMEMBRANE PHOSPHOLIPID TRANSPORT SYSTEM BINDING PROTEIN MLAC"/>
    <property type="match status" value="1"/>
</dbReference>
<dbReference type="Proteomes" id="UP000298133">
    <property type="component" value="Unassembled WGS sequence"/>
</dbReference>
<reference evidence="1 2" key="1">
    <citation type="submission" date="2019-03" db="EMBL/GenBank/DDBJ databases">
        <title>Draft genome of Gammaproteobacteria bacterium LSUCC0057, a member of the SAR92 clade.</title>
        <authorList>
            <person name="Lanclos V.C."/>
            <person name="Doiron C."/>
            <person name="Henson M.W."/>
            <person name="Thrash J.C."/>
        </authorList>
    </citation>
    <scope>NUCLEOTIDE SEQUENCE [LARGE SCALE GENOMIC DNA]</scope>
    <source>
        <strain evidence="1 2">LSUCC0057</strain>
    </source>
</reference>
<organism evidence="1 2">
    <name type="scientific">Gammaproteobacteria bacterium LSUCC0057</name>
    <dbReference type="NCBI Taxonomy" id="2559237"/>
    <lineage>
        <taxon>Bacteria</taxon>
        <taxon>Pseudomonadati</taxon>
        <taxon>Pseudomonadota</taxon>
        <taxon>Gammaproteobacteria</taxon>
        <taxon>Cellvibrionales</taxon>
        <taxon>Porticoccaceae</taxon>
        <taxon>SAR92 clade</taxon>
    </lineage>
</organism>
<dbReference type="InterPro" id="IPR008869">
    <property type="entry name" value="MlaC/ttg2D"/>
</dbReference>
<proteinExistence type="predicted"/>
<protein>
    <submittedName>
        <fullName evidence="1">ABC transporter substrate-binding protein</fullName>
    </submittedName>
</protein>
<name>A0A4Y8UEM7_9GAMM</name>
<dbReference type="PANTHER" id="PTHR36573">
    <property type="entry name" value="INTERMEMBRANE PHOSPHOLIPID TRANSPORT SYSTEM BINDING PROTEIN MLAC"/>
    <property type="match status" value="1"/>
</dbReference>
<gene>
    <name evidence="1" type="ORF">E3W66_09145</name>
</gene>
<dbReference type="EMBL" id="SPIA01000004">
    <property type="protein sequence ID" value="TFH67180.1"/>
    <property type="molecule type" value="Genomic_DNA"/>
</dbReference>
<evidence type="ECO:0000313" key="2">
    <source>
        <dbReference type="Proteomes" id="UP000298133"/>
    </source>
</evidence>
<dbReference type="Pfam" id="PF05494">
    <property type="entry name" value="MlaC"/>
    <property type="match status" value="1"/>
</dbReference>
<dbReference type="AlphaFoldDB" id="A0A4Y8UEM7"/>
<keyword evidence="2" id="KW-1185">Reference proteome</keyword>
<dbReference type="Gene3D" id="3.10.450.710">
    <property type="entry name" value="Tgt2/MlaC"/>
    <property type="match status" value="1"/>
</dbReference>
<evidence type="ECO:0000313" key="1">
    <source>
        <dbReference type="EMBL" id="TFH67180.1"/>
    </source>
</evidence>
<dbReference type="InterPro" id="IPR042245">
    <property type="entry name" value="Tgt2/MlaC_sf"/>
</dbReference>
<comment type="caution">
    <text evidence="1">The sequence shown here is derived from an EMBL/GenBank/DDBJ whole genome shotgun (WGS) entry which is preliminary data.</text>
</comment>
<sequence length="218" mass="24265">MPLLAQPLSALNRLLGRCAGLALLLLVFASAQSRADSVQGPYQRVELITATLLELIDEYRDDYESRSQAYFADLGELLDTHVDFTYIARGVMGPFYGRASEAQIERFIAVFRAGLIETYGRGLGSYNNQRIELLPHEAVDPEQRTVTVRQQIISEGTIYPLQYSMGKNRSSGEWQIINVIINGINLGKTFRSQFVQAANRNGGDIDAVIDGWATTTEE</sequence>